<protein>
    <submittedName>
        <fullName evidence="1">Uncharacterized protein</fullName>
    </submittedName>
</protein>
<accession>A0AAV5D4P7</accession>
<evidence type="ECO:0000313" key="2">
    <source>
        <dbReference type="Proteomes" id="UP001054889"/>
    </source>
</evidence>
<gene>
    <name evidence="1" type="primary">ga22698</name>
    <name evidence="1" type="ORF">PR202_ga22698</name>
</gene>
<evidence type="ECO:0000313" key="1">
    <source>
        <dbReference type="EMBL" id="GJN05097.1"/>
    </source>
</evidence>
<reference evidence="1" key="1">
    <citation type="journal article" date="2018" name="DNA Res.">
        <title>Multiple hybrid de novo genome assembly of finger millet, an orphan allotetraploid crop.</title>
        <authorList>
            <person name="Hatakeyama M."/>
            <person name="Aluri S."/>
            <person name="Balachadran M.T."/>
            <person name="Sivarajan S.R."/>
            <person name="Patrignani A."/>
            <person name="Gruter S."/>
            <person name="Poveda L."/>
            <person name="Shimizu-Inatsugi R."/>
            <person name="Baeten J."/>
            <person name="Francoijs K.J."/>
            <person name="Nataraja K.N."/>
            <person name="Reddy Y.A.N."/>
            <person name="Phadnis S."/>
            <person name="Ravikumar R.L."/>
            <person name="Schlapbach R."/>
            <person name="Sreeman S.M."/>
            <person name="Shimizu K.K."/>
        </authorList>
    </citation>
    <scope>NUCLEOTIDE SEQUENCE</scope>
</reference>
<dbReference type="Proteomes" id="UP001054889">
    <property type="component" value="Unassembled WGS sequence"/>
</dbReference>
<dbReference type="AlphaFoldDB" id="A0AAV5D4P7"/>
<comment type="caution">
    <text evidence="1">The sequence shown here is derived from an EMBL/GenBank/DDBJ whole genome shotgun (WGS) entry which is preliminary data.</text>
</comment>
<reference evidence="1" key="2">
    <citation type="submission" date="2021-12" db="EMBL/GenBank/DDBJ databases">
        <title>Resequencing data analysis of finger millet.</title>
        <authorList>
            <person name="Hatakeyama M."/>
            <person name="Aluri S."/>
            <person name="Balachadran M.T."/>
            <person name="Sivarajan S.R."/>
            <person name="Poveda L."/>
            <person name="Shimizu-Inatsugi R."/>
            <person name="Schlapbach R."/>
            <person name="Sreeman S.M."/>
            <person name="Shimizu K.K."/>
        </authorList>
    </citation>
    <scope>NUCLEOTIDE SEQUENCE</scope>
</reference>
<sequence>MNGLKVVENLPFLAEELVIVGCEDLEKVSNLCQVRRLHVQLCPNLRCVERLHSLQQLFLTEDMQKVSSMWLPGLQEERHQRQCEDLDVYNW</sequence>
<keyword evidence="2" id="KW-1185">Reference proteome</keyword>
<dbReference type="EMBL" id="BQKI01000011">
    <property type="protein sequence ID" value="GJN05097.1"/>
    <property type="molecule type" value="Genomic_DNA"/>
</dbReference>
<proteinExistence type="predicted"/>
<organism evidence="1 2">
    <name type="scientific">Eleusine coracana subsp. coracana</name>
    <dbReference type="NCBI Taxonomy" id="191504"/>
    <lineage>
        <taxon>Eukaryota</taxon>
        <taxon>Viridiplantae</taxon>
        <taxon>Streptophyta</taxon>
        <taxon>Embryophyta</taxon>
        <taxon>Tracheophyta</taxon>
        <taxon>Spermatophyta</taxon>
        <taxon>Magnoliopsida</taxon>
        <taxon>Liliopsida</taxon>
        <taxon>Poales</taxon>
        <taxon>Poaceae</taxon>
        <taxon>PACMAD clade</taxon>
        <taxon>Chloridoideae</taxon>
        <taxon>Cynodonteae</taxon>
        <taxon>Eleusininae</taxon>
        <taxon>Eleusine</taxon>
    </lineage>
</organism>
<name>A0AAV5D4P7_ELECO</name>